<evidence type="ECO:0000256" key="1">
    <source>
        <dbReference type="HAMAP-Rule" id="MF_02233"/>
    </source>
</evidence>
<dbReference type="InterPro" id="IPR043693">
    <property type="entry name" value="UbiV"/>
</dbReference>
<keyword evidence="1" id="KW-0411">Iron-sulfur</keyword>
<sequence>MHIHLGPLLFFWPKQKVQDFYQQALASPCRRIYLGETVCPKRRELKTADWLNLARELSAAGKEVVLSTLALIQAPAELLTIKKLCEQGELQIEANDLGAVQLAAEHRLPFVGGPALNVYNLDTLRLLLDKGMTTWVPPVELSRTWLWDIHQAAEAAGLRSRFRLEVFGYGYLPLAYSARCFTARAENRPKDECELVCIHYPDGRRANTQEGQPVFNLNGIQTQSGYCYNLINEVPGMNGWVDAVRVSAHSRECLEWIGRFAEQIAQPCSYKLASRFCNGYWNQLPGMEWLPSSPARMEVE</sequence>
<comment type="function">
    <text evidence="1">Required for O(2)-independent ubiquinone (coenzyme Q) biosynthesis. Together with UbiU, is essential for the C6-hydroxylation reaction in the oxygen-independent ubiquinone biosynthesis pathway.</text>
</comment>
<feature type="binding site" evidence="1">
    <location>
        <position position="193"/>
    </location>
    <ligand>
        <name>[4Fe-4S] cluster</name>
        <dbReference type="ChEBI" id="CHEBI:49883"/>
    </ligand>
</feature>
<dbReference type="EMBL" id="JAERTZ010000026">
    <property type="protein sequence ID" value="MBL1378662.1"/>
    <property type="molecule type" value="Genomic_DNA"/>
</dbReference>
<protein>
    <recommendedName>
        <fullName evidence="1">Ubiquinone biosynthesis protein UbiV</fullName>
    </recommendedName>
</protein>
<reference evidence="3" key="1">
    <citation type="submission" date="2021-01" db="EMBL/GenBank/DDBJ databases">
        <title>Genome public.</title>
        <authorList>
            <person name="Liu C."/>
            <person name="Sun Q."/>
        </authorList>
    </citation>
    <scope>NUCLEOTIDE SEQUENCE [LARGE SCALE GENOMIC DNA]</scope>
    <source>
        <strain evidence="3">CGMCC 1.18722</strain>
    </source>
</reference>
<keyword evidence="1" id="KW-0004">4Fe-4S</keyword>
<dbReference type="NCBIfam" id="NF011991">
    <property type="entry name" value="PRK15447.1"/>
    <property type="match status" value="1"/>
</dbReference>
<dbReference type="RefSeq" id="WP_202087498.1">
    <property type="nucleotide sequence ID" value="NZ_JAERTZ010000026.1"/>
</dbReference>
<comment type="pathway">
    <text evidence="1">Cofactor biosynthesis; ubiquinone biosynthesis.</text>
</comment>
<comment type="cofactor">
    <cofactor evidence="1">
        <name>[4Fe-4S] cluster</name>
        <dbReference type="ChEBI" id="CHEBI:49883"/>
    </cofactor>
</comment>
<organism evidence="2 3">
    <name type="scientific">Zobellella iuensis</name>
    <dbReference type="NCBI Taxonomy" id="2803811"/>
    <lineage>
        <taxon>Bacteria</taxon>
        <taxon>Pseudomonadati</taxon>
        <taxon>Pseudomonadota</taxon>
        <taxon>Gammaproteobacteria</taxon>
        <taxon>Aeromonadales</taxon>
        <taxon>Aeromonadaceae</taxon>
        <taxon>Zobellella</taxon>
    </lineage>
</organism>
<dbReference type="Pfam" id="PF01136">
    <property type="entry name" value="Peptidase_U32"/>
    <property type="match status" value="1"/>
</dbReference>
<dbReference type="Proteomes" id="UP000638570">
    <property type="component" value="Unassembled WGS sequence"/>
</dbReference>
<keyword evidence="3" id="KW-1185">Reference proteome</keyword>
<dbReference type="PANTHER" id="PTHR30217:SF11">
    <property type="entry name" value="UBIQUINONE BIOSYNTHESIS PROTEIN UBIV"/>
    <property type="match status" value="1"/>
</dbReference>
<gene>
    <name evidence="1" type="primary">ubiV</name>
    <name evidence="2" type="ORF">JKV55_15190</name>
</gene>
<proteinExistence type="inferred from homology"/>
<comment type="subunit">
    <text evidence="1">Forms a heterodimer with UbiU.</text>
</comment>
<evidence type="ECO:0000313" key="3">
    <source>
        <dbReference type="Proteomes" id="UP000638570"/>
    </source>
</evidence>
<feature type="binding site" evidence="1">
    <location>
        <position position="197"/>
    </location>
    <ligand>
        <name>[4Fe-4S] cluster</name>
        <dbReference type="ChEBI" id="CHEBI:49883"/>
    </ligand>
</feature>
<comment type="similarity">
    <text evidence="1">Belongs to the peptidase U32 family. UbiV subfamily.</text>
</comment>
<keyword evidence="1" id="KW-0831">Ubiquinone biosynthesis</keyword>
<feature type="binding site" evidence="1">
    <location>
        <position position="180"/>
    </location>
    <ligand>
        <name>[4Fe-4S] cluster</name>
        <dbReference type="ChEBI" id="CHEBI:49883"/>
    </ligand>
</feature>
<keyword evidence="1" id="KW-0479">Metal-binding</keyword>
<name>A0ABS1QVU3_9GAMM</name>
<dbReference type="InterPro" id="IPR001539">
    <property type="entry name" value="Peptidase_U32"/>
</dbReference>
<dbReference type="HAMAP" id="MF_02233">
    <property type="entry name" value="UbiV"/>
    <property type="match status" value="1"/>
</dbReference>
<keyword evidence="1" id="KW-0408">Iron</keyword>
<accession>A0ABS1QVU3</accession>
<feature type="binding site" evidence="1">
    <location>
        <position position="39"/>
    </location>
    <ligand>
        <name>[4Fe-4S] cluster</name>
        <dbReference type="ChEBI" id="CHEBI:49883"/>
    </ligand>
</feature>
<dbReference type="PANTHER" id="PTHR30217">
    <property type="entry name" value="PEPTIDASE U32 FAMILY"/>
    <property type="match status" value="1"/>
</dbReference>
<dbReference type="InterPro" id="IPR051454">
    <property type="entry name" value="RNA/ubiquinone_mod_enzymes"/>
</dbReference>
<evidence type="ECO:0000313" key="2">
    <source>
        <dbReference type="EMBL" id="MBL1378662.1"/>
    </source>
</evidence>
<comment type="caution">
    <text evidence="2">The sequence shown here is derived from an EMBL/GenBank/DDBJ whole genome shotgun (WGS) entry which is preliminary data.</text>
</comment>